<sequence>MTNLHANSRADLPITRIIRNRLLTTTKWETRKLVGVTTIRALGSGVSNPYPNINTKERYSRFPPGVVREYKLGKDLDGSEPVKSLGVEPPVQAVPVPRKG</sequence>
<dbReference type="Proteomes" id="UP001157398">
    <property type="component" value="Segment"/>
</dbReference>
<proteinExistence type="predicted"/>
<evidence type="ECO:0000313" key="1">
    <source>
        <dbReference type="EMBL" id="UQG53870.1"/>
    </source>
</evidence>
<reference evidence="2" key="1">
    <citation type="journal article" date="2022" name="Phytopathology">
        <title>Molecular Data of a Novel Penoulivirus Associated with the Plant-Pathogenic Fungus Erysiphe necator.</title>
        <authorList>
            <person name="Galan-Cubero R."/>
            <person name="Cordoba L."/>
            <person name="Rodriguez-Romero J."/>
            <person name="Chiapello M."/>
            <person name="Turina M."/>
            <person name="Ayllon M.A."/>
        </authorList>
    </citation>
    <scope>NUCLEOTIDE SEQUENCE [LARGE SCALE GENOMIC DNA]</scope>
</reference>
<evidence type="ECO:0000313" key="2">
    <source>
        <dbReference type="Proteomes" id="UP001157398"/>
    </source>
</evidence>
<protein>
    <submittedName>
        <fullName evidence="1">Uncharacterized protein</fullName>
    </submittedName>
</protein>
<name>A0AC61TTF9_9VIRU</name>
<organism evidence="1 2">
    <name type="scientific">Erysiphe necator associated ourmia-like virus 21</name>
    <dbReference type="NCBI Taxonomy" id="2741801"/>
    <lineage>
        <taxon>Viruses</taxon>
        <taxon>Riboviria</taxon>
        <taxon>Orthornavirae</taxon>
        <taxon>Lenarviricota</taxon>
        <taxon>Miaviricetes</taxon>
        <taxon>Ourlivirales</taxon>
        <taxon>Botourmiaviridae</taxon>
        <taxon>Penoulivirus</taxon>
        <taxon>Penoulivirus alphaerysiphe</taxon>
    </lineage>
</organism>
<keyword evidence="2" id="KW-1185">Reference proteome</keyword>
<accession>A0AC61TTF9</accession>
<dbReference type="EMBL" id="OL890646">
    <property type="protein sequence ID" value="UQG53870.1"/>
    <property type="molecule type" value="Genomic_RNA"/>
</dbReference>